<dbReference type="NCBIfam" id="NF003162">
    <property type="entry name" value="PRK04140.1"/>
    <property type="match status" value="1"/>
</dbReference>
<dbReference type="CDD" id="cd00093">
    <property type="entry name" value="HTH_XRE"/>
    <property type="match status" value="1"/>
</dbReference>
<name>A0AA96ZTF0_9EURY</name>
<evidence type="ECO:0000256" key="4">
    <source>
        <dbReference type="HAMAP-Rule" id="MF_00584"/>
    </source>
</evidence>
<dbReference type="KEGG" id="mehf:MmiHf6_17760"/>
<dbReference type="GO" id="GO:0003677">
    <property type="term" value="F:DNA binding"/>
    <property type="evidence" value="ECO:0007669"/>
    <property type="project" value="UniProtKB-KW"/>
</dbReference>
<keyword evidence="3 4" id="KW-0804">Transcription</keyword>
<evidence type="ECO:0000256" key="2">
    <source>
        <dbReference type="ARBA" id="ARBA00023125"/>
    </source>
</evidence>
<keyword evidence="7" id="KW-1185">Reference proteome</keyword>
<dbReference type="GeneID" id="85196398"/>
<dbReference type="RefSeq" id="WP_316557624.1">
    <property type="nucleotide sequence ID" value="NZ_CP131059.1"/>
</dbReference>
<dbReference type="GO" id="GO:0003700">
    <property type="term" value="F:DNA-binding transcription factor activity"/>
    <property type="evidence" value="ECO:0007669"/>
    <property type="project" value="UniProtKB-UniRule"/>
</dbReference>
<keyword evidence="2 4" id="KW-0238">DNA-binding</keyword>
<dbReference type="InterPro" id="IPR010982">
    <property type="entry name" value="Lambda_DNA-bd_dom_sf"/>
</dbReference>
<organism evidence="6 7">
    <name type="scientific">Methanimicrococcus hongohii</name>
    <dbReference type="NCBI Taxonomy" id="3028295"/>
    <lineage>
        <taxon>Archaea</taxon>
        <taxon>Methanobacteriati</taxon>
        <taxon>Methanobacteriota</taxon>
        <taxon>Stenosarchaea group</taxon>
        <taxon>Methanomicrobia</taxon>
        <taxon>Methanosarcinales</taxon>
        <taxon>Methanosarcinaceae</taxon>
        <taxon>Methanimicrococcus</taxon>
    </lineage>
</organism>
<evidence type="ECO:0000256" key="1">
    <source>
        <dbReference type="ARBA" id="ARBA00023015"/>
    </source>
</evidence>
<dbReference type="AlphaFoldDB" id="A0AA96ZTF0"/>
<evidence type="ECO:0000313" key="6">
    <source>
        <dbReference type="EMBL" id="WNY24439.1"/>
    </source>
</evidence>
<dbReference type="InterPro" id="IPR059051">
    <property type="entry name" value="MTH_967_PDDEXK"/>
</dbReference>
<feature type="domain" description="HTH cro/C1-type" evidence="5">
    <location>
        <begin position="132"/>
        <end position="190"/>
    </location>
</feature>
<dbReference type="Pfam" id="PF01381">
    <property type="entry name" value="HTH_3"/>
    <property type="match status" value="1"/>
</dbReference>
<dbReference type="SMART" id="SM00530">
    <property type="entry name" value="HTH_XRE"/>
    <property type="match status" value="1"/>
</dbReference>
<dbReference type="SUPFAM" id="SSF47413">
    <property type="entry name" value="lambda repressor-like DNA-binding domains"/>
    <property type="match status" value="1"/>
</dbReference>
<protein>
    <recommendedName>
        <fullName evidence="4">Putative HTH-type transcriptional regulatory protein MmiHf6_17760</fullName>
    </recommendedName>
</protein>
<accession>A0AA96ZTF0</accession>
<dbReference type="EMBL" id="CP131059">
    <property type="protein sequence ID" value="WNY24439.1"/>
    <property type="molecule type" value="Genomic_DNA"/>
</dbReference>
<dbReference type="HAMAP" id="MF_00584">
    <property type="entry name" value="HTH_type_cro_C1"/>
    <property type="match status" value="1"/>
</dbReference>
<proteinExistence type="inferred from homology"/>
<evidence type="ECO:0000313" key="7">
    <source>
        <dbReference type="Proteomes" id="UP001302978"/>
    </source>
</evidence>
<dbReference type="InterPro" id="IPR020886">
    <property type="entry name" value="MTH_967-like"/>
</dbReference>
<evidence type="ECO:0000259" key="5">
    <source>
        <dbReference type="PROSITE" id="PS50943"/>
    </source>
</evidence>
<dbReference type="Gene3D" id="1.10.260.40">
    <property type="entry name" value="lambda repressor-like DNA-binding domains"/>
    <property type="match status" value="1"/>
</dbReference>
<dbReference type="Proteomes" id="UP001302978">
    <property type="component" value="Chromosome"/>
</dbReference>
<keyword evidence="1 4" id="KW-0805">Transcription regulation</keyword>
<evidence type="ECO:0000256" key="3">
    <source>
        <dbReference type="ARBA" id="ARBA00023163"/>
    </source>
</evidence>
<dbReference type="PROSITE" id="PS50943">
    <property type="entry name" value="HTH_CROC1"/>
    <property type="match status" value="1"/>
</dbReference>
<reference evidence="6 7" key="1">
    <citation type="submission" date="2023-07" db="EMBL/GenBank/DDBJ databases">
        <title>Closed genoem sequence of Methanomicrococcus sp. Hf6.</title>
        <authorList>
            <person name="Poehlein A."/>
            <person name="Protasov E."/>
            <person name="Platt K."/>
            <person name="Reeh H."/>
            <person name="Daniel R."/>
            <person name="Brune A."/>
        </authorList>
    </citation>
    <scope>NUCLEOTIDE SEQUENCE [LARGE SCALE GENOMIC DNA]</scope>
    <source>
        <strain evidence="6 7">Hf6</strain>
    </source>
</reference>
<gene>
    <name evidence="6" type="ORF">MmiHf6_17760</name>
</gene>
<dbReference type="Pfam" id="PF26553">
    <property type="entry name" value="PDDEXK_19"/>
    <property type="match status" value="1"/>
</dbReference>
<sequence>MSRDILADQTIEVLRHAGFLVSDKCDIRPRSFDIAARRGDTLLLCKILLNLDGLTEETANEMHVLSEILGGTPLVIGEKTRDQLLEDNVIYTRYKITAVNIQTFYDYFIEGIPPMVTASPGGLYVPIDGTALKEARIENNLSLGSLAGIVGVSRRTISKYEEEGMHASIDTVLMLEDLLQIELAQPIDILNPILTNPQKQTPDPTAPAKVGGTIQGIGTIHDSAGNLENKAGKPETAAEAEMLTYVSTLGFDVKETAHAPFRAVSKDKNSVILTGVSKYNASTLKRARLMSSISDVFQTESVFLINGNSKVKSVESTAFIEKKELVRMSGPEDLIETIEERKVPEKK</sequence>
<dbReference type="InterPro" id="IPR001387">
    <property type="entry name" value="Cro/C1-type_HTH"/>
</dbReference>